<dbReference type="STRING" id="1043004.A0A074X263"/>
<reference evidence="1 2" key="1">
    <citation type="journal article" date="2014" name="BMC Genomics">
        <title>Genome sequencing of four Aureobasidium pullulans varieties: biotechnological potential, stress tolerance, and description of new species.</title>
        <authorList>
            <person name="Gostin Ar C."/>
            <person name="Ohm R.A."/>
            <person name="Kogej T."/>
            <person name="Sonjak S."/>
            <person name="Turk M."/>
            <person name="Zajc J."/>
            <person name="Zalar P."/>
            <person name="Grube M."/>
            <person name="Sun H."/>
            <person name="Han J."/>
            <person name="Sharma A."/>
            <person name="Chiniquy J."/>
            <person name="Ngan C.Y."/>
            <person name="Lipzen A."/>
            <person name="Barry K."/>
            <person name="Grigoriev I.V."/>
            <person name="Gunde-Cimerman N."/>
        </authorList>
    </citation>
    <scope>NUCLEOTIDE SEQUENCE [LARGE SCALE GENOMIC DNA]</scope>
    <source>
        <strain evidence="1 2">CBS 147.97</strain>
    </source>
</reference>
<dbReference type="OrthoDB" id="3510794at2759"/>
<accession>A0A074X263</accession>
<gene>
    <name evidence="1" type="ORF">M436DRAFT_59818</name>
</gene>
<dbReference type="AlphaFoldDB" id="A0A074X263"/>
<sequence length="492" mass="55927">MSLFECCSPEFGVDFASSLTLNPIADPVDVPFRFRDLPKELRFMVYEHALSLESIDKYCGDYLELLCTTSDTQKPAPEVEKVCPSILLVSKDITEEALPILYKTPLNLSFGVFKAHVQDLIAPELLHNLRYINISDAGTRHLNPPPHDCFRGLCYTVVELATILRSGHSLKSFTLDYTSDYLSIHLKDCLNVKDKACGIKTWSQNLLSSIKELHNIKQVSISLEWSEEVKQEAIRSMKGPAVGFLRLPLDVRQKIYGYAADHNDGSRALRRATKQLAFKLTHPSNEDPTFDDLTTPNIFLLNKQIESEASEIIYSKPFEISGLFPMVNCTFLKLDDFFGLHIFRKIRHLKLSFTDHNHLAMLPTIAAVLKRRRRNKLQSLHLHFAEPRSKRLILAAEEYYPDNVVYSCMRSFNYLRGFVEKVRITGTLPQCFTAPIIHNMGLSCLSGQPKPVQVVNVWGHVVDVHVVQGTAFFRQSRGILVESTGMERIEID</sequence>
<organism evidence="1 2">
    <name type="scientific">Aureobasidium namibiae CBS 147.97</name>
    <dbReference type="NCBI Taxonomy" id="1043004"/>
    <lineage>
        <taxon>Eukaryota</taxon>
        <taxon>Fungi</taxon>
        <taxon>Dikarya</taxon>
        <taxon>Ascomycota</taxon>
        <taxon>Pezizomycotina</taxon>
        <taxon>Dothideomycetes</taxon>
        <taxon>Dothideomycetidae</taxon>
        <taxon>Dothideales</taxon>
        <taxon>Saccotheciaceae</taxon>
        <taxon>Aureobasidium</taxon>
    </lineage>
</organism>
<dbReference type="RefSeq" id="XP_013432101.1">
    <property type="nucleotide sequence ID" value="XM_013576647.1"/>
</dbReference>
<dbReference type="EMBL" id="KL584702">
    <property type="protein sequence ID" value="KEQ77864.1"/>
    <property type="molecule type" value="Genomic_DNA"/>
</dbReference>
<dbReference type="Proteomes" id="UP000027730">
    <property type="component" value="Unassembled WGS sequence"/>
</dbReference>
<dbReference type="InterPro" id="IPR038883">
    <property type="entry name" value="AN11006-like"/>
</dbReference>
<dbReference type="PANTHER" id="PTHR42085">
    <property type="entry name" value="F-BOX DOMAIN-CONTAINING PROTEIN"/>
    <property type="match status" value="1"/>
</dbReference>
<evidence type="ECO:0000313" key="2">
    <source>
        <dbReference type="Proteomes" id="UP000027730"/>
    </source>
</evidence>
<protein>
    <recommendedName>
        <fullName evidence="3">F-box domain-containing protein</fullName>
    </recommendedName>
</protein>
<keyword evidence="2" id="KW-1185">Reference proteome</keyword>
<evidence type="ECO:0008006" key="3">
    <source>
        <dbReference type="Google" id="ProtNLM"/>
    </source>
</evidence>
<dbReference type="HOGENOM" id="CLU_029362_0_0_1"/>
<dbReference type="PANTHER" id="PTHR42085:SF4">
    <property type="entry name" value="F-BOX DOMAIN-CONTAINING PROTEIN"/>
    <property type="match status" value="1"/>
</dbReference>
<evidence type="ECO:0000313" key="1">
    <source>
        <dbReference type="EMBL" id="KEQ77864.1"/>
    </source>
</evidence>
<proteinExistence type="predicted"/>
<name>A0A074X263_9PEZI</name>
<dbReference type="GeneID" id="25412878"/>